<evidence type="ECO:0000256" key="3">
    <source>
        <dbReference type="ARBA" id="ARBA00048741"/>
    </source>
</evidence>
<keyword evidence="6" id="KW-1185">Reference proteome</keyword>
<dbReference type="Pfam" id="PF00733">
    <property type="entry name" value="Asn_synthase"/>
    <property type="match status" value="1"/>
</dbReference>
<gene>
    <name evidence="5" type="ORF">B0I10_11610</name>
</gene>
<dbReference type="GO" id="GO:0006529">
    <property type="term" value="P:asparagine biosynthetic process"/>
    <property type="evidence" value="ECO:0007669"/>
    <property type="project" value="InterPro"/>
</dbReference>
<dbReference type="PANTHER" id="PTHR43284">
    <property type="entry name" value="ASPARAGINE SYNTHETASE (GLUTAMINE-HYDROLYZING)"/>
    <property type="match status" value="1"/>
</dbReference>
<dbReference type="InterPro" id="IPR014729">
    <property type="entry name" value="Rossmann-like_a/b/a_fold"/>
</dbReference>
<dbReference type="SUPFAM" id="SSF52402">
    <property type="entry name" value="Adenine nucleotide alpha hydrolases-like"/>
    <property type="match status" value="1"/>
</dbReference>
<dbReference type="Proteomes" id="UP000249518">
    <property type="component" value="Unassembled WGS sequence"/>
</dbReference>
<evidence type="ECO:0000259" key="4">
    <source>
        <dbReference type="Pfam" id="PF00733"/>
    </source>
</evidence>
<comment type="catalytic activity">
    <reaction evidence="3">
        <text>L-aspartate + L-glutamine + ATP + H2O = L-asparagine + L-glutamate + AMP + diphosphate + H(+)</text>
        <dbReference type="Rhea" id="RHEA:12228"/>
        <dbReference type="ChEBI" id="CHEBI:15377"/>
        <dbReference type="ChEBI" id="CHEBI:15378"/>
        <dbReference type="ChEBI" id="CHEBI:29985"/>
        <dbReference type="ChEBI" id="CHEBI:29991"/>
        <dbReference type="ChEBI" id="CHEBI:30616"/>
        <dbReference type="ChEBI" id="CHEBI:33019"/>
        <dbReference type="ChEBI" id="CHEBI:58048"/>
        <dbReference type="ChEBI" id="CHEBI:58359"/>
        <dbReference type="ChEBI" id="CHEBI:456215"/>
        <dbReference type="EC" id="6.3.5.4"/>
    </reaction>
</comment>
<dbReference type="PANTHER" id="PTHR43284:SF1">
    <property type="entry name" value="ASPARAGINE SYNTHETASE"/>
    <property type="match status" value="1"/>
</dbReference>
<evidence type="ECO:0000256" key="2">
    <source>
        <dbReference type="ARBA" id="ARBA00012737"/>
    </source>
</evidence>
<feature type="domain" description="Asparagine synthetase" evidence="4">
    <location>
        <begin position="88"/>
        <end position="175"/>
    </location>
</feature>
<dbReference type="EMBL" id="QLSV01000016">
    <property type="protein sequence ID" value="RAR46607.1"/>
    <property type="molecule type" value="Genomic_DNA"/>
</dbReference>
<organism evidence="5 6">
    <name type="scientific">Flavobacterium lacus</name>
    <dbReference type="NCBI Taxonomy" id="1353778"/>
    <lineage>
        <taxon>Bacteria</taxon>
        <taxon>Pseudomonadati</taxon>
        <taxon>Bacteroidota</taxon>
        <taxon>Flavobacteriia</taxon>
        <taxon>Flavobacteriales</taxon>
        <taxon>Flavobacteriaceae</taxon>
        <taxon>Flavobacterium</taxon>
    </lineage>
</organism>
<dbReference type="InterPro" id="IPR051786">
    <property type="entry name" value="ASN_synthetase/amidase"/>
</dbReference>
<evidence type="ECO:0000313" key="5">
    <source>
        <dbReference type="EMBL" id="RAR46607.1"/>
    </source>
</evidence>
<evidence type="ECO:0000313" key="6">
    <source>
        <dbReference type="Proteomes" id="UP000249518"/>
    </source>
</evidence>
<sequence>MTQVKTEIIPSKQTFVGETKSIDYKAICVFAATGFFLDQDTYFKEQRVLKPGFQYTLDKETILVEKNYFKWHYSPIERPFEQVVKEFATLFETIVNEQVGDKKVILPLSGGLDSRTQAAALYHLKKDVRSYSYEFENGLNETYFAEKIARVCQFPFEKWIIPKGYLWKDIEKIARINQCYTEFTHPRQAAVLDKLSAMGDIFCLGHWGDVLFDDMKVDDLLPFDEQVDLMAKKVLKKGGLILGKKLWESWGIEGDFETYLKERICNLLKEIYIPESANAQIRAFKSLYWAPRWTSINLSFFESVKPITLPYYDNRMCEFICSVPEKYLAGRQIQIAYLKMRNPVLAKIAWQDHRPFNLYNYHFNKFPFNLPYRLFKKIDREFITKNKVVNNYENQFLGDDNERNLKYWLFQNKDFQNFIDPKLTLEMVDNFKGKESLKYSHPISTLLTLSLFMHLHNHEKV</sequence>
<dbReference type="OrthoDB" id="693367at2"/>
<dbReference type="InterPro" id="IPR001962">
    <property type="entry name" value="Asn_synthase"/>
</dbReference>
<dbReference type="AlphaFoldDB" id="A0A328WQG6"/>
<reference evidence="5 6" key="1">
    <citation type="submission" date="2018-06" db="EMBL/GenBank/DDBJ databases">
        <title>Genomic Encyclopedia of Type Strains, Phase III (KMG-III): the genomes of soil and plant-associated and newly described type strains.</title>
        <authorList>
            <person name="Whitman W."/>
        </authorList>
    </citation>
    <scope>NUCLEOTIDE SEQUENCE [LARGE SCALE GENOMIC DNA]</scope>
    <source>
        <strain evidence="5 6">CGMCC 1.12504</strain>
    </source>
</reference>
<dbReference type="RefSeq" id="WP_112087098.1">
    <property type="nucleotide sequence ID" value="NZ_QLSV01000016.1"/>
</dbReference>
<comment type="pathway">
    <text evidence="1">Amino-acid biosynthesis; L-asparagine biosynthesis; L-asparagine from L-aspartate (L-Gln route): step 1/1.</text>
</comment>
<name>A0A328WQG6_9FLAO</name>
<dbReference type="Gene3D" id="3.40.50.620">
    <property type="entry name" value="HUPs"/>
    <property type="match status" value="1"/>
</dbReference>
<dbReference type="EC" id="6.3.5.4" evidence="2"/>
<comment type="caution">
    <text evidence="5">The sequence shown here is derived from an EMBL/GenBank/DDBJ whole genome shotgun (WGS) entry which is preliminary data.</text>
</comment>
<dbReference type="GO" id="GO:0004066">
    <property type="term" value="F:asparagine synthase (glutamine-hydrolyzing) activity"/>
    <property type="evidence" value="ECO:0007669"/>
    <property type="project" value="UniProtKB-EC"/>
</dbReference>
<protein>
    <recommendedName>
        <fullName evidence="2">asparagine synthase (glutamine-hydrolyzing)</fullName>
        <ecNumber evidence="2">6.3.5.4</ecNumber>
    </recommendedName>
</protein>
<accession>A0A328WQG6</accession>
<proteinExistence type="predicted"/>
<evidence type="ECO:0000256" key="1">
    <source>
        <dbReference type="ARBA" id="ARBA00005187"/>
    </source>
</evidence>